<evidence type="ECO:0000256" key="3">
    <source>
        <dbReference type="ARBA" id="ARBA00022692"/>
    </source>
</evidence>
<evidence type="ECO:0000313" key="8">
    <source>
        <dbReference type="EMBL" id="MBE0369302.1"/>
    </source>
</evidence>
<protein>
    <recommendedName>
        <fullName evidence="7">Polysaccharide chain length determinant N-terminal domain-containing protein</fullName>
    </recommendedName>
</protein>
<keyword evidence="9" id="KW-1185">Reference proteome</keyword>
<proteinExistence type="predicted"/>
<feature type="transmembrane region" description="Helical" evidence="6">
    <location>
        <begin position="28"/>
        <end position="46"/>
    </location>
</feature>
<keyword evidence="4 6" id="KW-1133">Transmembrane helix</keyword>
<keyword evidence="2" id="KW-1003">Cell membrane</keyword>
<feature type="domain" description="Polysaccharide chain length determinant N-terminal" evidence="7">
    <location>
        <begin position="13"/>
        <end position="114"/>
    </location>
</feature>
<dbReference type="InterPro" id="IPR050445">
    <property type="entry name" value="Bact_polysacc_biosynth/exp"/>
</dbReference>
<dbReference type="InterPro" id="IPR003856">
    <property type="entry name" value="LPS_length_determ_N"/>
</dbReference>
<accession>A0ABR9EEV9</accession>
<organism evidence="8 9">
    <name type="scientific">Pseudoalteromonas aurantia 208</name>
    <dbReference type="NCBI Taxonomy" id="1314867"/>
    <lineage>
        <taxon>Bacteria</taxon>
        <taxon>Pseudomonadati</taxon>
        <taxon>Pseudomonadota</taxon>
        <taxon>Gammaproteobacteria</taxon>
        <taxon>Alteromonadales</taxon>
        <taxon>Pseudoalteromonadaceae</taxon>
        <taxon>Pseudoalteromonas</taxon>
    </lineage>
</organism>
<dbReference type="EMBL" id="AQGV01000012">
    <property type="protein sequence ID" value="MBE0369302.1"/>
    <property type="molecule type" value="Genomic_DNA"/>
</dbReference>
<dbReference type="Pfam" id="PF02706">
    <property type="entry name" value="Wzz"/>
    <property type="match status" value="1"/>
</dbReference>
<dbReference type="PANTHER" id="PTHR32309">
    <property type="entry name" value="TYROSINE-PROTEIN KINASE"/>
    <property type="match status" value="1"/>
</dbReference>
<dbReference type="PANTHER" id="PTHR32309:SF13">
    <property type="entry name" value="FERRIC ENTEROBACTIN TRANSPORT PROTEIN FEPE"/>
    <property type="match status" value="1"/>
</dbReference>
<feature type="transmembrane region" description="Helical" evidence="6">
    <location>
        <begin position="283"/>
        <end position="307"/>
    </location>
</feature>
<evidence type="ECO:0000256" key="4">
    <source>
        <dbReference type="ARBA" id="ARBA00022989"/>
    </source>
</evidence>
<comment type="caution">
    <text evidence="8">The sequence shown here is derived from an EMBL/GenBank/DDBJ whole genome shotgun (WGS) entry which is preliminary data.</text>
</comment>
<reference evidence="8 9" key="1">
    <citation type="submission" date="2015-03" db="EMBL/GenBank/DDBJ databases">
        <title>Genome sequence of Pseudoalteromonas aurantia.</title>
        <authorList>
            <person name="Xie B.-B."/>
            <person name="Rong J.-C."/>
            <person name="Qin Q.-L."/>
            <person name="Zhang Y.-Z."/>
        </authorList>
    </citation>
    <scope>NUCLEOTIDE SEQUENCE [LARGE SCALE GENOMIC DNA]</scope>
    <source>
        <strain evidence="8 9">208</strain>
    </source>
</reference>
<evidence type="ECO:0000256" key="6">
    <source>
        <dbReference type="SAM" id="Phobius"/>
    </source>
</evidence>
<comment type="subcellular location">
    <subcellularLocation>
        <location evidence="1">Cell membrane</location>
        <topology evidence="1">Multi-pass membrane protein</topology>
    </subcellularLocation>
</comment>
<evidence type="ECO:0000256" key="2">
    <source>
        <dbReference type="ARBA" id="ARBA00022475"/>
    </source>
</evidence>
<dbReference type="Proteomes" id="UP000615755">
    <property type="component" value="Unassembled WGS sequence"/>
</dbReference>
<evidence type="ECO:0000259" key="7">
    <source>
        <dbReference type="Pfam" id="PF02706"/>
    </source>
</evidence>
<keyword evidence="3 6" id="KW-0812">Transmembrane</keyword>
<evidence type="ECO:0000256" key="1">
    <source>
        <dbReference type="ARBA" id="ARBA00004651"/>
    </source>
</evidence>
<name>A0ABR9EEV9_9GAMM</name>
<evidence type="ECO:0000313" key="9">
    <source>
        <dbReference type="Proteomes" id="UP000615755"/>
    </source>
</evidence>
<sequence length="312" mass="35061">MEIKESDIIKSHEIDLSEILRALYQGKIIIILCSLVFSVSGVYYALSLPNIYKATVLLSPVEEAQGGMLNGLKSDLGGLASIAGVNLGGSGGNKSALALQILQSRGFLNQFVDKYDLKPILMATNGWELSANKLMYNSNVYDINTEQWIREVSPPRKSVPGIQEVYEHILSKNLTVVEDKKKDLVWLSITHFSPVVAKDLVDKLVIEINARMQEDDIKQATTKIDYLKKTLNETSIADMQKIFYQLIEQQEQTKMLALTQSQYVFRTIDPAILPDIKDGPKRALICIGFSLFGFLLSLMIVLFRHFVIYKKP</sequence>
<gene>
    <name evidence="8" type="ORF">PAUR_a3123</name>
</gene>
<keyword evidence="5 6" id="KW-0472">Membrane</keyword>
<dbReference type="RefSeq" id="WP_192508454.1">
    <property type="nucleotide sequence ID" value="NZ_AQGV01000012.1"/>
</dbReference>
<evidence type="ECO:0000256" key="5">
    <source>
        <dbReference type="ARBA" id="ARBA00023136"/>
    </source>
</evidence>